<dbReference type="GO" id="GO:0070507">
    <property type="term" value="P:regulation of microtubule cytoskeleton organization"/>
    <property type="evidence" value="ECO:0007669"/>
    <property type="project" value="TreeGrafter"/>
</dbReference>
<dbReference type="InterPro" id="IPR041476">
    <property type="entry name" value="TRAF3IP1_C"/>
</dbReference>
<feature type="compositionally biased region" description="Basic and acidic residues" evidence="11">
    <location>
        <begin position="316"/>
        <end position="328"/>
    </location>
</feature>
<dbReference type="GO" id="GO:0042073">
    <property type="term" value="P:intraciliary transport"/>
    <property type="evidence" value="ECO:0007669"/>
    <property type="project" value="TreeGrafter"/>
</dbReference>
<comment type="similarity">
    <text evidence="8">Belongs to the TRAF3IP1 family.</text>
</comment>
<keyword evidence="4" id="KW-0970">Cilium biogenesis/degradation</keyword>
<evidence type="ECO:0000313" key="15">
    <source>
        <dbReference type="Proteomes" id="UP000614350"/>
    </source>
</evidence>
<feature type="domain" description="TRAF3-interacting protein 1 N-terminal" evidence="12">
    <location>
        <begin position="9"/>
        <end position="118"/>
    </location>
</feature>
<dbReference type="GO" id="GO:0048731">
    <property type="term" value="P:system development"/>
    <property type="evidence" value="ECO:0007669"/>
    <property type="project" value="UniProtKB-ARBA"/>
</dbReference>
<evidence type="ECO:0000256" key="4">
    <source>
        <dbReference type="ARBA" id="ARBA00022794"/>
    </source>
</evidence>
<keyword evidence="6" id="KW-0206">Cytoskeleton</keyword>
<evidence type="ECO:0000256" key="9">
    <source>
        <dbReference type="ARBA" id="ARBA00070492"/>
    </source>
</evidence>
<dbReference type="InterPro" id="IPR018799">
    <property type="entry name" value="TRAF3IP1"/>
</dbReference>
<evidence type="ECO:0000259" key="12">
    <source>
        <dbReference type="Pfam" id="PF10243"/>
    </source>
</evidence>
<comment type="caution">
    <text evidence="14">The sequence shown here is derived from an EMBL/GenBank/DDBJ whole genome shotgun (WGS) entry which is preliminary data.</text>
</comment>
<dbReference type="GO" id="GO:0008017">
    <property type="term" value="F:microtubule binding"/>
    <property type="evidence" value="ECO:0007669"/>
    <property type="project" value="InterPro"/>
</dbReference>
<gene>
    <name evidence="14" type="ORF">HZH66_008121</name>
</gene>
<evidence type="ECO:0000256" key="2">
    <source>
        <dbReference type="ARBA" id="ARBA00004430"/>
    </source>
</evidence>
<evidence type="ECO:0000256" key="11">
    <source>
        <dbReference type="SAM" id="MobiDB-lite"/>
    </source>
</evidence>
<feature type="compositionally biased region" description="Low complexity" evidence="11">
    <location>
        <begin position="197"/>
        <end position="206"/>
    </location>
</feature>
<keyword evidence="5 10" id="KW-0175">Coiled coil</keyword>
<dbReference type="PANTHER" id="PTHR31363">
    <property type="entry name" value="TRAF3-INTERACTING PROTEIN 1"/>
    <property type="match status" value="1"/>
</dbReference>
<dbReference type="AlphaFoldDB" id="A0A834JWG7"/>
<name>A0A834JWG7_VESVU</name>
<dbReference type="Pfam" id="PF17749">
    <property type="entry name" value="MIP-T3_C"/>
    <property type="match status" value="1"/>
</dbReference>
<evidence type="ECO:0000256" key="8">
    <source>
        <dbReference type="ARBA" id="ARBA00043971"/>
    </source>
</evidence>
<accession>A0A834JWG7</accession>
<feature type="domain" description="TRAF3-interacting protein 1 C-terminal" evidence="13">
    <location>
        <begin position="456"/>
        <end position="603"/>
    </location>
</feature>
<organism evidence="14 15">
    <name type="scientific">Vespula vulgaris</name>
    <name type="common">Yellow jacket</name>
    <name type="synonym">Wasp</name>
    <dbReference type="NCBI Taxonomy" id="7454"/>
    <lineage>
        <taxon>Eukaryota</taxon>
        <taxon>Metazoa</taxon>
        <taxon>Ecdysozoa</taxon>
        <taxon>Arthropoda</taxon>
        <taxon>Hexapoda</taxon>
        <taxon>Insecta</taxon>
        <taxon>Pterygota</taxon>
        <taxon>Neoptera</taxon>
        <taxon>Endopterygota</taxon>
        <taxon>Hymenoptera</taxon>
        <taxon>Apocrita</taxon>
        <taxon>Aculeata</taxon>
        <taxon>Vespoidea</taxon>
        <taxon>Vespidae</taxon>
        <taxon>Vespinae</taxon>
        <taxon>Vespula</taxon>
    </lineage>
</organism>
<feature type="compositionally biased region" description="Basic and acidic residues" evidence="11">
    <location>
        <begin position="273"/>
        <end position="288"/>
    </location>
</feature>
<feature type="coiled-coil region" evidence="10">
    <location>
        <begin position="497"/>
        <end position="591"/>
    </location>
</feature>
<sequence length="607" mass="68790">MADDVKPEVIKKTQDLLGKYFKKPPLTEKLLRKPPFRFLHDIISIIIKETGFLGGLFTEEELNSDNIKDKESKVAYLTKLIDVVKLISGNNLTVRASKIVSGQEATKTNELLQAIGKALDKKVNSAEAIEHYKKSLQKKSKGGIKSKTSKEDIAKKPSRQISQTRKSTEKEKHASGLQKKFSSVGKVESKTKEESNQESSNNKNSNIVEQEIQENNIGKSNDIDIPSAPLEDELSSTTQKIKHSSDTKQKQDHISSMVPTEVQTGKLPANINTDKKSEEHVQRKESVNKTKRVLSKQGSESKESIKISETISTRKKSIETTDKEKSQTEYESTYGNISDDLQQTEHENSIILASNLQKHKFNNEQEQNMTKSRTLLRPPTVRPSSARPAAPKMKGKTDMILNEEISTPMGNISVIIENANIKDNDNEDMVIVENKGNIGTTLENISNYKIDHELTQEHGHLVAQILETQRELVNTDNVDVLPKKVDIAWEAGTKRDHEAAIKEIDKLRGTIQSLTRATNPLGKLLDYLQEDIEMMQKELHDWRSQYNQLSKQLEKEQMRTQEIIDPMQMTLKEIDNNIQDQLNKIYQAKARIIKNNQKIQRLLNGDI</sequence>
<dbReference type="GO" id="GO:0030992">
    <property type="term" value="C:intraciliary transport particle B"/>
    <property type="evidence" value="ECO:0007669"/>
    <property type="project" value="TreeGrafter"/>
</dbReference>
<evidence type="ECO:0000313" key="14">
    <source>
        <dbReference type="EMBL" id="KAF7394947.1"/>
    </source>
</evidence>
<dbReference type="Pfam" id="PF10243">
    <property type="entry name" value="MIP-T3"/>
    <property type="match status" value="1"/>
</dbReference>
<dbReference type="GO" id="GO:0048513">
    <property type="term" value="P:animal organ development"/>
    <property type="evidence" value="ECO:0007669"/>
    <property type="project" value="UniProtKB-ARBA"/>
</dbReference>
<evidence type="ECO:0000256" key="1">
    <source>
        <dbReference type="ARBA" id="ARBA00004120"/>
    </source>
</evidence>
<dbReference type="InterPro" id="IPR040468">
    <property type="entry name" value="TRAF3IP1_N"/>
</dbReference>
<keyword evidence="7" id="KW-0966">Cell projection</keyword>
<comment type="subcellular location">
    <subcellularLocation>
        <location evidence="2">Cytoplasm</location>
        <location evidence="2">Cytoskeleton</location>
        <location evidence="2">Cilium axoneme</location>
    </subcellularLocation>
    <subcellularLocation>
        <location evidence="1">Cytoplasm</location>
        <location evidence="1">Cytoskeleton</location>
        <location evidence="1">Cilium basal body</location>
    </subcellularLocation>
</comment>
<dbReference type="EMBL" id="JACSEA010000008">
    <property type="protein sequence ID" value="KAF7394947.1"/>
    <property type="molecule type" value="Genomic_DNA"/>
</dbReference>
<dbReference type="FunFam" id="1.10.418.50:FF:000001">
    <property type="entry name" value="TRAF3-interacting protein 1 isoform X1"/>
    <property type="match status" value="1"/>
</dbReference>
<dbReference type="Gene3D" id="1.10.418.50">
    <property type="entry name" value="Microtubule-binding protein MIP-T3"/>
    <property type="match status" value="1"/>
</dbReference>
<keyword evidence="15" id="KW-1185">Reference proteome</keyword>
<dbReference type="PANTHER" id="PTHR31363:SF0">
    <property type="entry name" value="TRAF3-INTERACTING PROTEIN 1"/>
    <property type="match status" value="1"/>
</dbReference>
<dbReference type="GO" id="GO:0060271">
    <property type="term" value="P:cilium assembly"/>
    <property type="evidence" value="ECO:0007669"/>
    <property type="project" value="TreeGrafter"/>
</dbReference>
<evidence type="ECO:0000256" key="7">
    <source>
        <dbReference type="ARBA" id="ARBA00023273"/>
    </source>
</evidence>
<feature type="compositionally biased region" description="Basic and acidic residues" evidence="11">
    <location>
        <begin position="243"/>
        <end position="253"/>
    </location>
</feature>
<protein>
    <recommendedName>
        <fullName evidence="9">TRAF3-interacting protein 1</fullName>
    </recommendedName>
</protein>
<evidence type="ECO:0000256" key="6">
    <source>
        <dbReference type="ARBA" id="ARBA00023212"/>
    </source>
</evidence>
<dbReference type="Proteomes" id="UP000614350">
    <property type="component" value="Unassembled WGS sequence"/>
</dbReference>
<proteinExistence type="inferred from homology"/>
<feature type="region of interest" description="Disordered" evidence="11">
    <location>
        <begin position="137"/>
        <end position="337"/>
    </location>
</feature>
<evidence type="ECO:0000256" key="3">
    <source>
        <dbReference type="ARBA" id="ARBA00022490"/>
    </source>
</evidence>
<evidence type="ECO:0000256" key="10">
    <source>
        <dbReference type="SAM" id="Coils"/>
    </source>
</evidence>
<reference evidence="14" key="1">
    <citation type="journal article" date="2020" name="G3 (Bethesda)">
        <title>High-Quality Assemblies for Three Invasive Social Wasps from the &lt;i&gt;Vespula&lt;/i&gt; Genus.</title>
        <authorList>
            <person name="Harrop T.W.R."/>
            <person name="Guhlin J."/>
            <person name="McLaughlin G.M."/>
            <person name="Permina E."/>
            <person name="Stockwell P."/>
            <person name="Gilligan J."/>
            <person name="Le Lec M.F."/>
            <person name="Gruber M.A.M."/>
            <person name="Quinn O."/>
            <person name="Lovegrove M."/>
            <person name="Duncan E.J."/>
            <person name="Remnant E.J."/>
            <person name="Van Eeckhoven J."/>
            <person name="Graham B."/>
            <person name="Knapp R.A."/>
            <person name="Langford K.W."/>
            <person name="Kronenberg Z."/>
            <person name="Press M.O."/>
            <person name="Eacker S.M."/>
            <person name="Wilson-Rankin E.E."/>
            <person name="Purcell J."/>
            <person name="Lester P.J."/>
            <person name="Dearden P.K."/>
        </authorList>
    </citation>
    <scope>NUCLEOTIDE SEQUENCE</scope>
    <source>
        <strain evidence="14">Marl-1</strain>
    </source>
</reference>
<keyword evidence="3" id="KW-0963">Cytoplasm</keyword>
<dbReference type="InterPro" id="IPR042576">
    <property type="entry name" value="TRAF3IP1_N_sf"/>
</dbReference>
<evidence type="ECO:0000259" key="13">
    <source>
        <dbReference type="Pfam" id="PF17749"/>
    </source>
</evidence>
<evidence type="ECO:0000256" key="5">
    <source>
        <dbReference type="ARBA" id="ARBA00023054"/>
    </source>
</evidence>
<dbReference type="GO" id="GO:0036064">
    <property type="term" value="C:ciliary basal body"/>
    <property type="evidence" value="ECO:0007669"/>
    <property type="project" value="TreeGrafter"/>
</dbReference>
<dbReference type="GO" id="GO:0005930">
    <property type="term" value="C:axoneme"/>
    <property type="evidence" value="ECO:0007669"/>
    <property type="project" value="UniProtKB-SubCell"/>
</dbReference>